<feature type="transmembrane region" description="Helical" evidence="1">
    <location>
        <begin position="113"/>
        <end position="135"/>
    </location>
</feature>
<organism evidence="2 3">
    <name type="scientific">Salix dunnii</name>
    <dbReference type="NCBI Taxonomy" id="1413687"/>
    <lineage>
        <taxon>Eukaryota</taxon>
        <taxon>Viridiplantae</taxon>
        <taxon>Streptophyta</taxon>
        <taxon>Embryophyta</taxon>
        <taxon>Tracheophyta</taxon>
        <taxon>Spermatophyta</taxon>
        <taxon>Magnoliopsida</taxon>
        <taxon>eudicotyledons</taxon>
        <taxon>Gunneridae</taxon>
        <taxon>Pentapetalae</taxon>
        <taxon>rosids</taxon>
        <taxon>fabids</taxon>
        <taxon>Malpighiales</taxon>
        <taxon>Salicaceae</taxon>
        <taxon>Saliceae</taxon>
        <taxon>Salix</taxon>
    </lineage>
</organism>
<sequence>MGFSKNEADLTRPEAARCGKRSTLESLCSPLKNGMIEWAPTRTRKIGLTRIAMQIGSVLPCHFYCNRELETESMERDRRGRFDICHVRDHSGLGYVLVGMPSLFTILKRTDTFFVSLLTFGLMVAGAGSFHFLTFSTRGLILPRLLETEFPLLEVGGVSAKQQKNCRQKNVRRIDLATCCVFFCLKSIRSMFLQGENSQIPCTRRSRVPLLRGRVEKGAI</sequence>
<gene>
    <name evidence="2" type="ORF">SADUNF_Sadunf14G0071000</name>
</gene>
<keyword evidence="1" id="KW-0472">Membrane</keyword>
<name>A0A835JIG7_9ROSI</name>
<keyword evidence="1" id="KW-0812">Transmembrane</keyword>
<keyword evidence="3" id="KW-1185">Reference proteome</keyword>
<dbReference type="AlphaFoldDB" id="A0A835JIG7"/>
<dbReference type="Proteomes" id="UP000657918">
    <property type="component" value="Unassembled WGS sequence"/>
</dbReference>
<protein>
    <submittedName>
        <fullName evidence="2">Uncharacterized protein</fullName>
    </submittedName>
</protein>
<proteinExistence type="predicted"/>
<keyword evidence="1" id="KW-1133">Transmembrane helix</keyword>
<accession>A0A835JIG7</accession>
<reference evidence="2 3" key="1">
    <citation type="submission" date="2020-10" db="EMBL/GenBank/DDBJ databases">
        <title>Plant Genome Project.</title>
        <authorList>
            <person name="Zhang R.-G."/>
        </authorList>
    </citation>
    <scope>NUCLEOTIDE SEQUENCE [LARGE SCALE GENOMIC DNA]</scope>
    <source>
        <strain evidence="2">FAFU-HL-1</strain>
        <tissue evidence="2">Leaf</tissue>
    </source>
</reference>
<comment type="caution">
    <text evidence="2">The sequence shown here is derived from an EMBL/GenBank/DDBJ whole genome shotgun (WGS) entry which is preliminary data.</text>
</comment>
<evidence type="ECO:0000313" key="2">
    <source>
        <dbReference type="EMBL" id="KAF9669084.1"/>
    </source>
</evidence>
<dbReference type="EMBL" id="JADGMS010000014">
    <property type="protein sequence ID" value="KAF9669084.1"/>
    <property type="molecule type" value="Genomic_DNA"/>
</dbReference>
<evidence type="ECO:0000313" key="3">
    <source>
        <dbReference type="Proteomes" id="UP000657918"/>
    </source>
</evidence>
<evidence type="ECO:0000256" key="1">
    <source>
        <dbReference type="SAM" id="Phobius"/>
    </source>
</evidence>